<gene>
    <name evidence="2" type="ORF">MNOR_LOCUS32566</name>
</gene>
<feature type="signal peptide" evidence="1">
    <location>
        <begin position="1"/>
        <end position="17"/>
    </location>
</feature>
<dbReference type="AlphaFoldDB" id="A0AAV2S5L8"/>
<name>A0AAV2S5L8_MEGNR</name>
<evidence type="ECO:0000313" key="2">
    <source>
        <dbReference type="EMBL" id="CAL4160897.1"/>
    </source>
</evidence>
<accession>A0AAV2S5L8</accession>
<comment type="caution">
    <text evidence="2">The sequence shown here is derived from an EMBL/GenBank/DDBJ whole genome shotgun (WGS) entry which is preliminary data.</text>
</comment>
<keyword evidence="1" id="KW-0732">Signal</keyword>
<evidence type="ECO:0000313" key="3">
    <source>
        <dbReference type="Proteomes" id="UP001497623"/>
    </source>
</evidence>
<evidence type="ECO:0000256" key="1">
    <source>
        <dbReference type="SAM" id="SignalP"/>
    </source>
</evidence>
<keyword evidence="3" id="KW-1185">Reference proteome</keyword>
<protein>
    <submittedName>
        <fullName evidence="2">Uncharacterized protein</fullName>
    </submittedName>
</protein>
<organism evidence="2 3">
    <name type="scientific">Meganyctiphanes norvegica</name>
    <name type="common">Northern krill</name>
    <name type="synonym">Thysanopoda norvegica</name>
    <dbReference type="NCBI Taxonomy" id="48144"/>
    <lineage>
        <taxon>Eukaryota</taxon>
        <taxon>Metazoa</taxon>
        <taxon>Ecdysozoa</taxon>
        <taxon>Arthropoda</taxon>
        <taxon>Crustacea</taxon>
        <taxon>Multicrustacea</taxon>
        <taxon>Malacostraca</taxon>
        <taxon>Eumalacostraca</taxon>
        <taxon>Eucarida</taxon>
        <taxon>Euphausiacea</taxon>
        <taxon>Euphausiidae</taxon>
        <taxon>Meganyctiphanes</taxon>
    </lineage>
</organism>
<dbReference type="EMBL" id="CAXKWB010044570">
    <property type="protein sequence ID" value="CAL4160897.1"/>
    <property type="molecule type" value="Genomic_DNA"/>
</dbReference>
<feature type="chain" id="PRO_5043752281" evidence="1">
    <location>
        <begin position="18"/>
        <end position="107"/>
    </location>
</feature>
<proteinExistence type="predicted"/>
<sequence length="107" mass="10606">MFVKGLIICLVIVWTSAAPDPNVNVQVDINVNGGSAAGGNGGPDGIGLYGDDGLVCGKDSCNSGKCADGIKCPNGQNGSPMNGLNNIPSTVSDGCTCEGSGRLCCLD</sequence>
<dbReference type="Proteomes" id="UP001497623">
    <property type="component" value="Unassembled WGS sequence"/>
</dbReference>
<reference evidence="2 3" key="1">
    <citation type="submission" date="2024-05" db="EMBL/GenBank/DDBJ databases">
        <authorList>
            <person name="Wallberg A."/>
        </authorList>
    </citation>
    <scope>NUCLEOTIDE SEQUENCE [LARGE SCALE GENOMIC DNA]</scope>
</reference>